<name>A0A3P7Q249_DIBLA</name>
<dbReference type="EMBL" id="UYRU01074420">
    <property type="protein sequence ID" value="VDN24596.1"/>
    <property type="molecule type" value="Genomic_DNA"/>
</dbReference>
<dbReference type="OrthoDB" id="2021145at2759"/>
<sequence length="51" mass="5722">MGISFRGVGTSEHLDQLVAILSHLDCMRRKCRNIAMLEAAELQSTLQQVIH</sequence>
<proteinExistence type="predicted"/>
<accession>A0A3P7Q249</accession>
<protein>
    <submittedName>
        <fullName evidence="1">Uncharacterized protein</fullName>
    </submittedName>
</protein>
<keyword evidence="2" id="KW-1185">Reference proteome</keyword>
<feature type="non-terminal residue" evidence="1">
    <location>
        <position position="51"/>
    </location>
</feature>
<reference evidence="1 2" key="1">
    <citation type="submission" date="2018-11" db="EMBL/GenBank/DDBJ databases">
        <authorList>
            <consortium name="Pathogen Informatics"/>
        </authorList>
    </citation>
    <scope>NUCLEOTIDE SEQUENCE [LARGE SCALE GENOMIC DNA]</scope>
</reference>
<evidence type="ECO:0000313" key="1">
    <source>
        <dbReference type="EMBL" id="VDN24596.1"/>
    </source>
</evidence>
<dbReference type="AlphaFoldDB" id="A0A3P7Q249"/>
<dbReference type="Proteomes" id="UP000281553">
    <property type="component" value="Unassembled WGS sequence"/>
</dbReference>
<evidence type="ECO:0000313" key="2">
    <source>
        <dbReference type="Proteomes" id="UP000281553"/>
    </source>
</evidence>
<organism evidence="1 2">
    <name type="scientific">Dibothriocephalus latus</name>
    <name type="common">Fish tapeworm</name>
    <name type="synonym">Diphyllobothrium latum</name>
    <dbReference type="NCBI Taxonomy" id="60516"/>
    <lineage>
        <taxon>Eukaryota</taxon>
        <taxon>Metazoa</taxon>
        <taxon>Spiralia</taxon>
        <taxon>Lophotrochozoa</taxon>
        <taxon>Platyhelminthes</taxon>
        <taxon>Cestoda</taxon>
        <taxon>Eucestoda</taxon>
        <taxon>Diphyllobothriidea</taxon>
        <taxon>Diphyllobothriidae</taxon>
        <taxon>Dibothriocephalus</taxon>
    </lineage>
</organism>
<gene>
    <name evidence="1" type="ORF">DILT_LOCUS14469</name>
</gene>